<evidence type="ECO:0000256" key="1">
    <source>
        <dbReference type="ARBA" id="ARBA00023157"/>
    </source>
</evidence>
<dbReference type="InterPro" id="IPR013111">
    <property type="entry name" value="EGF_extracell"/>
</dbReference>
<dbReference type="PRINTS" id="PR00011">
    <property type="entry name" value="EGFLAMININ"/>
</dbReference>
<dbReference type="AlphaFoldDB" id="A0ABD3PBB8"/>
<comment type="caution">
    <text evidence="4">The sequence shown here is derived from an EMBL/GenBank/DDBJ whole genome shotgun (WGS) entry which is preliminary data.</text>
</comment>
<protein>
    <recommendedName>
        <fullName evidence="3">EGF-like domain-containing protein</fullName>
    </recommendedName>
</protein>
<name>A0ABD3PBB8_9STRA</name>
<sequence>MWHIIAFRAREGEFVTMGICDEGFTGVACERTKCWNNCNNHGKCLSMRYLAETTRNQASQKFSYDQVWDSDKIFGCVCDTGFTGFDCSLRVCPTGDDPLTITGGNQEIQLLHCSASGTIGHIVLYFEGTPSPDIPAGASIYTLKNAIESIRSINEVSITYSEGSSLCRDDIMNVVSITFTQNFGPLPPLVPESFGLESWSTVEVAADNSYAMLTDHNFIDYFSVKGDKENDECSNRGLCDQDTGTCKCFDTNGDLYAGSDGYGGVGDRGDCGHAVSLITTCPGDPPCSDHGVCDPVTMRCACEAGYSGGDCSLRTCKRGLSWFSYPSASNVAHDSMSECSDMGICHRTTGECLCNDGFFGAACEYMGCAGGNEPLKSCSGHGACLSLRELGLLHEESDGSSSPMTYGSDPNSSSTWDADRIMGCYCDDGYEGFSCNLRSCPLGIDPLLEGEELHTCSNHGICNHDTGSCQCFSGWGSSDGSGNLGLLKDCGHRLSLRGFH</sequence>
<accession>A0ABD3PBB8</accession>
<dbReference type="PROSITE" id="PS01186">
    <property type="entry name" value="EGF_2"/>
    <property type="match status" value="2"/>
</dbReference>
<evidence type="ECO:0000259" key="3">
    <source>
        <dbReference type="PROSITE" id="PS50026"/>
    </source>
</evidence>
<dbReference type="Proteomes" id="UP001516023">
    <property type="component" value="Unassembled WGS sequence"/>
</dbReference>
<organism evidence="4 5">
    <name type="scientific">Cyclotella cryptica</name>
    <dbReference type="NCBI Taxonomy" id="29204"/>
    <lineage>
        <taxon>Eukaryota</taxon>
        <taxon>Sar</taxon>
        <taxon>Stramenopiles</taxon>
        <taxon>Ochrophyta</taxon>
        <taxon>Bacillariophyta</taxon>
        <taxon>Coscinodiscophyceae</taxon>
        <taxon>Thalassiosirophycidae</taxon>
        <taxon>Stephanodiscales</taxon>
        <taxon>Stephanodiscaceae</taxon>
        <taxon>Cyclotella</taxon>
    </lineage>
</organism>
<dbReference type="PROSITE" id="PS50026">
    <property type="entry name" value="EGF_3"/>
    <property type="match status" value="1"/>
</dbReference>
<dbReference type="Gene3D" id="2.10.25.10">
    <property type="entry name" value="Laminin"/>
    <property type="match status" value="1"/>
</dbReference>
<reference evidence="4 5" key="1">
    <citation type="journal article" date="2020" name="G3 (Bethesda)">
        <title>Improved Reference Genome for Cyclotella cryptica CCMP332, a Model for Cell Wall Morphogenesis, Salinity Adaptation, and Lipid Production in Diatoms (Bacillariophyta).</title>
        <authorList>
            <person name="Roberts W.R."/>
            <person name="Downey K.M."/>
            <person name="Ruck E.C."/>
            <person name="Traller J.C."/>
            <person name="Alverson A.J."/>
        </authorList>
    </citation>
    <scope>NUCLEOTIDE SEQUENCE [LARGE SCALE GENOMIC DNA]</scope>
    <source>
        <strain evidence="4 5">CCMP332</strain>
    </source>
</reference>
<keyword evidence="5" id="KW-1185">Reference proteome</keyword>
<dbReference type="Pfam" id="PF07974">
    <property type="entry name" value="EGF_2"/>
    <property type="match status" value="2"/>
</dbReference>
<dbReference type="InterPro" id="IPR052108">
    <property type="entry name" value="MEGF/SIB"/>
</dbReference>
<feature type="disulfide bond" evidence="2">
    <location>
        <begin position="302"/>
        <end position="311"/>
    </location>
</feature>
<evidence type="ECO:0000313" key="5">
    <source>
        <dbReference type="Proteomes" id="UP001516023"/>
    </source>
</evidence>
<dbReference type="EMBL" id="JABMIG020000223">
    <property type="protein sequence ID" value="KAL3785032.1"/>
    <property type="molecule type" value="Genomic_DNA"/>
</dbReference>
<evidence type="ECO:0000313" key="4">
    <source>
        <dbReference type="EMBL" id="KAL3785032.1"/>
    </source>
</evidence>
<gene>
    <name evidence="4" type="ORF">HJC23_005189</name>
</gene>
<dbReference type="SMART" id="SM00181">
    <property type="entry name" value="EGF"/>
    <property type="match status" value="5"/>
</dbReference>
<dbReference type="PANTHER" id="PTHR24035">
    <property type="entry name" value="MULTIPLE EPIDERMAL GROWTH FACTOR-LIKE DOMAINS PROTEIN"/>
    <property type="match status" value="1"/>
</dbReference>
<dbReference type="PANTHER" id="PTHR24035:SF109">
    <property type="entry name" value="PROTEIN DRAPER"/>
    <property type="match status" value="1"/>
</dbReference>
<proteinExistence type="predicted"/>
<evidence type="ECO:0000256" key="2">
    <source>
        <dbReference type="PROSITE-ProRule" id="PRU00076"/>
    </source>
</evidence>
<dbReference type="Gene3D" id="2.170.300.10">
    <property type="entry name" value="Tie2 ligand-binding domain superfamily"/>
    <property type="match status" value="1"/>
</dbReference>
<dbReference type="PROSITE" id="PS00022">
    <property type="entry name" value="EGF_1"/>
    <property type="match status" value="2"/>
</dbReference>
<dbReference type="InterPro" id="IPR000742">
    <property type="entry name" value="EGF"/>
</dbReference>
<feature type="domain" description="EGF-like" evidence="3">
    <location>
        <begin position="277"/>
        <end position="312"/>
    </location>
</feature>
<keyword evidence="1 2" id="KW-1015">Disulfide bond</keyword>
<keyword evidence="2" id="KW-0245">EGF-like domain</keyword>
<comment type="caution">
    <text evidence="2">Lacks conserved residue(s) required for the propagation of feature annotation.</text>
</comment>